<dbReference type="Gene3D" id="3.30.500.10">
    <property type="entry name" value="MHC class I-like antigen recognition-like"/>
    <property type="match status" value="1"/>
</dbReference>
<dbReference type="GO" id="GO:0006955">
    <property type="term" value="P:immune response"/>
    <property type="evidence" value="ECO:0007669"/>
    <property type="project" value="TreeGrafter"/>
</dbReference>
<dbReference type="InterPro" id="IPR050208">
    <property type="entry name" value="MHC_class-I_related"/>
</dbReference>
<evidence type="ECO:0000313" key="3">
    <source>
        <dbReference type="Ensembl" id="ENSEASP00005002124.2"/>
    </source>
</evidence>
<feature type="domain" description="MHC class I-like antigen recognition-like" evidence="2">
    <location>
        <begin position="19"/>
        <end position="99"/>
    </location>
</feature>
<organism evidence="3 4">
    <name type="scientific">Equus asinus</name>
    <name type="common">Donkey</name>
    <name type="synonym">Equus africanus asinus</name>
    <dbReference type="NCBI Taxonomy" id="9793"/>
    <lineage>
        <taxon>Eukaryota</taxon>
        <taxon>Metazoa</taxon>
        <taxon>Chordata</taxon>
        <taxon>Craniata</taxon>
        <taxon>Vertebrata</taxon>
        <taxon>Euteleostomi</taxon>
        <taxon>Mammalia</taxon>
        <taxon>Eutheria</taxon>
        <taxon>Laurasiatheria</taxon>
        <taxon>Perissodactyla</taxon>
        <taxon>Equidae</taxon>
        <taxon>Equus</taxon>
    </lineage>
</organism>
<dbReference type="GeneTree" id="ENSGT01150000286995"/>
<dbReference type="InterPro" id="IPR011161">
    <property type="entry name" value="MHC_I-like_Ag-recog"/>
</dbReference>
<name>A0A8C4KWM9_EQUAS</name>
<dbReference type="Pfam" id="PF00129">
    <property type="entry name" value="MHC_I"/>
    <property type="match status" value="1"/>
</dbReference>
<reference evidence="3" key="3">
    <citation type="submission" date="2025-09" db="UniProtKB">
        <authorList>
            <consortium name="Ensembl"/>
        </authorList>
    </citation>
    <scope>IDENTIFICATION</scope>
</reference>
<proteinExistence type="predicted"/>
<dbReference type="Ensembl" id="ENSEAST00005002344.2">
    <property type="protein sequence ID" value="ENSEASP00005002124.2"/>
    <property type="gene ID" value="ENSEASG00005001617.2"/>
</dbReference>
<dbReference type="InterPro" id="IPR011162">
    <property type="entry name" value="MHC_I/II-like_Ag-recog"/>
</dbReference>
<dbReference type="Proteomes" id="UP000694387">
    <property type="component" value="Chromosome 8"/>
</dbReference>
<accession>A0A8C4KWM9</accession>
<dbReference type="SUPFAM" id="SSF54452">
    <property type="entry name" value="MHC antigen-recognition domain"/>
    <property type="match status" value="1"/>
</dbReference>
<evidence type="ECO:0000256" key="1">
    <source>
        <dbReference type="ARBA" id="ARBA00023180"/>
    </source>
</evidence>
<protein>
    <recommendedName>
        <fullName evidence="2">MHC class I-like antigen recognition-like domain-containing protein</fullName>
    </recommendedName>
</protein>
<keyword evidence="1" id="KW-0325">Glycoprotein</keyword>
<dbReference type="GO" id="GO:0005615">
    <property type="term" value="C:extracellular space"/>
    <property type="evidence" value="ECO:0007669"/>
    <property type="project" value="TreeGrafter"/>
</dbReference>
<dbReference type="GO" id="GO:0009897">
    <property type="term" value="C:external side of plasma membrane"/>
    <property type="evidence" value="ECO:0007669"/>
    <property type="project" value="TreeGrafter"/>
</dbReference>
<dbReference type="AlphaFoldDB" id="A0A8C4KWM9"/>
<reference evidence="3" key="2">
    <citation type="submission" date="2025-08" db="UniProtKB">
        <authorList>
            <consortium name="Ensembl"/>
        </authorList>
    </citation>
    <scope>IDENTIFICATION</scope>
</reference>
<dbReference type="PANTHER" id="PTHR16675:SF154">
    <property type="entry name" value="MHC CLASS I POLYPEPTIDE-RELATED SEQUENCE A-RELATED"/>
    <property type="match status" value="1"/>
</dbReference>
<reference evidence="3 4" key="1">
    <citation type="journal article" date="2020" name="Nat. Commun.">
        <title>Donkey genomes provide new insights into domestication and selection for coat color.</title>
        <authorList>
            <person name="Wang"/>
            <person name="C."/>
            <person name="Li"/>
            <person name="H."/>
            <person name="Guo"/>
            <person name="Y."/>
            <person name="Huang"/>
            <person name="J."/>
            <person name="Sun"/>
            <person name="Y."/>
            <person name="Min"/>
            <person name="J."/>
            <person name="Wang"/>
            <person name="J."/>
            <person name="Fang"/>
            <person name="X."/>
            <person name="Zhao"/>
            <person name="Z."/>
            <person name="Wang"/>
            <person name="S."/>
            <person name="Zhang"/>
            <person name="Y."/>
            <person name="Liu"/>
            <person name="Q."/>
            <person name="Jiang"/>
            <person name="Q."/>
            <person name="Wang"/>
            <person name="X."/>
            <person name="Guo"/>
            <person name="Y."/>
            <person name="Yang"/>
            <person name="C."/>
            <person name="Wang"/>
            <person name="Y."/>
            <person name="Tian"/>
            <person name="F."/>
            <person name="Zhuang"/>
            <person name="G."/>
            <person name="Fan"/>
            <person name="Y."/>
            <person name="Gao"/>
            <person name="Q."/>
            <person name="Li"/>
            <person name="Y."/>
            <person name="Ju"/>
            <person name="Z."/>
            <person name="Li"/>
            <person name="J."/>
            <person name="Li"/>
            <person name="R."/>
            <person name="Hou"/>
            <person name="M."/>
            <person name="Yang"/>
            <person name="G."/>
            <person name="Liu"/>
            <person name="G."/>
            <person name="Liu"/>
            <person name="W."/>
            <person name="Guo"/>
            <person name="J."/>
            <person name="Pan"/>
            <person name="S."/>
            <person name="Fan"/>
            <person name="G."/>
            <person name="Zhang"/>
            <person name="W."/>
            <person name="Zhang"/>
            <person name="R."/>
            <person name="Yu"/>
            <person name="J."/>
            <person name="Zhang"/>
            <person name="X."/>
            <person name="Yin"/>
            <person name="Q."/>
            <person name="Ji"/>
            <person name="C."/>
            <person name="Jin"/>
            <person name="Y."/>
            <person name="Yue"/>
            <person name="G."/>
            <person name="Liu"/>
            <person name="M."/>
            <person name="Xu"/>
            <person name="J."/>
            <person name="Liu"/>
            <person name="S."/>
            <person name="Jordana"/>
            <person name="J."/>
            <person name="Noce"/>
            <person name="A."/>
            <person name="Amills"/>
            <person name="M."/>
            <person name="Wu"/>
            <person name="D.D."/>
            <person name="Li"/>
            <person name="S."/>
            <person name="Zhou"/>
            <person name="X. and Zhong"/>
            <person name="J."/>
        </authorList>
    </citation>
    <scope>NUCLEOTIDE SEQUENCE [LARGE SCALE GENOMIC DNA]</scope>
</reference>
<dbReference type="InterPro" id="IPR037055">
    <property type="entry name" value="MHC_I-like_Ag-recog_sf"/>
</dbReference>
<keyword evidence="4" id="KW-1185">Reference proteome</keyword>
<sequence>TALGPTTLCFIWSPPCPRAHSLHYNLTVVSQDGSVQSGFFAEGQLDGQPFLSYDSEKSRAEPQGLWAEAVLGAETWDAEAEDLMEKGKDLKMTLADVMALQDQKGVYQSSPQTLAMEIKNPGTQITFKARITVPMCREREQGLATSLTGFVLSFPVPSSVNVTRSHDWEGIVTLTCWTFGFFPILSQDAQQSGGVLPDGNDHKDSPRRRAEFHMPRGTQWEPHCTPSSFSGKAPVQQSGWPTILLVAAVAQSGFGATEGEFLREYKIIFWNQVNICLPPIPPEVVSLQVLDQHQRAPTDLSGTMPLGFQSGAWNLQPGGQNSAPCSGLTSTFPLGASVSSSKKWKR</sequence>
<evidence type="ECO:0000313" key="4">
    <source>
        <dbReference type="Proteomes" id="UP000694387"/>
    </source>
</evidence>
<dbReference type="PANTHER" id="PTHR16675">
    <property type="entry name" value="MHC CLASS I-RELATED"/>
    <property type="match status" value="1"/>
</dbReference>
<evidence type="ECO:0000259" key="2">
    <source>
        <dbReference type="Pfam" id="PF00129"/>
    </source>
</evidence>